<feature type="compositionally biased region" description="Gly residues" evidence="1">
    <location>
        <begin position="250"/>
        <end position="263"/>
    </location>
</feature>
<evidence type="ECO:0000256" key="1">
    <source>
        <dbReference type="SAM" id="MobiDB-lite"/>
    </source>
</evidence>
<dbReference type="Proteomes" id="UP000663505">
    <property type="component" value="Chromosome"/>
</dbReference>
<gene>
    <name evidence="2" type="ORF">JZ786_24180</name>
</gene>
<name>A0A9X7VYJ7_9BACL</name>
<evidence type="ECO:0000313" key="2">
    <source>
        <dbReference type="EMBL" id="QSO47443.1"/>
    </source>
</evidence>
<evidence type="ECO:0000313" key="3">
    <source>
        <dbReference type="Proteomes" id="UP000663505"/>
    </source>
</evidence>
<dbReference type="AlphaFoldDB" id="A0A9X7VYJ7"/>
<keyword evidence="3" id="KW-1185">Reference proteome</keyword>
<sequence>MQGLRKRTGVASKSLSLGQGTVANEKSIYENVNQNVSKGPYRPSRIAGVLLAVGVGAGVLVPNMTANAATVTVQSLTSEIVTLAQREQSPTIQAIAGNVIRQVQSLTTTDLEQIMFNTTTLTSSQQKTEKALLSDVQTMLNLSTAGSATEVQSLVQNSVSALTGLDSTQITSNDALNYFNRLVQNGVSELTSLAIPSRPLSKQDIISALGDAVFQSGLSNAVILSLIPGNSPSASTTGQSVGQTASGQSTGTGTGGQSTGTGTVGQSTTGSTTGASTGTAMSSSALREIQQAFSRALTAVSVGATGGTVEVSNQGSTIQLKVPVGAFSQPNKVTLGAVASGTNFSKVLPSAYRTALTLSVGFSNPPQHAATLTVTDRTIQSGMAVYQVMSTGLKILTASVSSGKVILSVPGNANLVLVSPQPMPSMKTNERALMFDGKLESVVPAFVKNQTTYMPIWYVMHLLNGLGFTSRWSGQKWQMSTNGSSTPNVKTLSPNPKETGIYLNGKLVQNAPTVAATDPSTGHATTYMPIWYVMRLLNEVNIPSQWNGKAWYLAANYTPPAQ</sequence>
<protein>
    <submittedName>
        <fullName evidence="2">Uncharacterized protein</fullName>
    </submittedName>
</protein>
<organism evidence="2 3">
    <name type="scientific">Alicyclobacillus mengziensis</name>
    <dbReference type="NCBI Taxonomy" id="2931921"/>
    <lineage>
        <taxon>Bacteria</taxon>
        <taxon>Bacillati</taxon>
        <taxon>Bacillota</taxon>
        <taxon>Bacilli</taxon>
        <taxon>Bacillales</taxon>
        <taxon>Alicyclobacillaceae</taxon>
        <taxon>Alicyclobacillus</taxon>
    </lineage>
</organism>
<accession>A0A9X7VYJ7</accession>
<feature type="region of interest" description="Disordered" evidence="1">
    <location>
        <begin position="233"/>
        <end position="281"/>
    </location>
</feature>
<dbReference type="EMBL" id="CP071182">
    <property type="protein sequence ID" value="QSO47443.1"/>
    <property type="molecule type" value="Genomic_DNA"/>
</dbReference>
<dbReference type="KEGG" id="afx:JZ786_24180"/>
<reference evidence="2 3" key="1">
    <citation type="submission" date="2021-02" db="EMBL/GenBank/DDBJ databases">
        <title>Alicyclobacillus curvatus sp. nov. and Alicyclobacillus mengziensis sp. nov., two acidophilic bacteria isolated from acid mine drainage.</title>
        <authorList>
            <person name="Huang Y."/>
        </authorList>
    </citation>
    <scope>NUCLEOTIDE SEQUENCE [LARGE SCALE GENOMIC DNA]</scope>
    <source>
        <strain evidence="2 3">S30H14</strain>
    </source>
</reference>
<proteinExistence type="predicted"/>
<feature type="compositionally biased region" description="Low complexity" evidence="1">
    <location>
        <begin position="235"/>
        <end position="249"/>
    </location>
</feature>
<dbReference type="RefSeq" id="WP_206656794.1">
    <property type="nucleotide sequence ID" value="NZ_CP071182.1"/>
</dbReference>
<feature type="compositionally biased region" description="Low complexity" evidence="1">
    <location>
        <begin position="264"/>
        <end position="281"/>
    </location>
</feature>